<dbReference type="InterPro" id="IPR029058">
    <property type="entry name" value="AB_hydrolase_fold"/>
</dbReference>
<dbReference type="Proteomes" id="UP001595914">
    <property type="component" value="Unassembled WGS sequence"/>
</dbReference>
<dbReference type="SUPFAM" id="SSF53474">
    <property type="entry name" value="alpha/beta-Hydrolases"/>
    <property type="match status" value="1"/>
</dbReference>
<reference evidence="3" key="1">
    <citation type="journal article" date="2019" name="Int. J. Syst. Evol. Microbiol.">
        <title>The Global Catalogue of Microorganisms (GCM) 10K type strain sequencing project: providing services to taxonomists for standard genome sequencing and annotation.</title>
        <authorList>
            <consortium name="The Broad Institute Genomics Platform"/>
            <consortium name="The Broad Institute Genome Sequencing Center for Infectious Disease"/>
            <person name="Wu L."/>
            <person name="Ma J."/>
        </authorList>
    </citation>
    <scope>NUCLEOTIDE SEQUENCE [LARGE SCALE GENOMIC DNA]</scope>
    <source>
        <strain evidence="3">CCUG 54520</strain>
    </source>
</reference>
<evidence type="ECO:0000259" key="1">
    <source>
        <dbReference type="Pfam" id="PF12697"/>
    </source>
</evidence>
<dbReference type="InterPro" id="IPR050471">
    <property type="entry name" value="AB_hydrolase"/>
</dbReference>
<dbReference type="Pfam" id="PF12697">
    <property type="entry name" value="Abhydrolase_6"/>
    <property type="match status" value="1"/>
</dbReference>
<name>A0ABV9FYT9_9NOCA</name>
<dbReference type="RefSeq" id="WP_378419831.1">
    <property type="nucleotide sequence ID" value="NZ_JBHSFO010000015.1"/>
</dbReference>
<gene>
    <name evidence="2" type="ORF">ACFO6S_20585</name>
</gene>
<dbReference type="Gene3D" id="3.40.50.1820">
    <property type="entry name" value="alpha/beta hydrolase"/>
    <property type="match status" value="1"/>
</dbReference>
<evidence type="ECO:0000313" key="3">
    <source>
        <dbReference type="Proteomes" id="UP001595914"/>
    </source>
</evidence>
<dbReference type="PANTHER" id="PTHR43433:SF5">
    <property type="entry name" value="AB HYDROLASE-1 DOMAIN-CONTAINING PROTEIN"/>
    <property type="match status" value="1"/>
</dbReference>
<dbReference type="PANTHER" id="PTHR43433">
    <property type="entry name" value="HYDROLASE, ALPHA/BETA FOLD FAMILY PROTEIN"/>
    <property type="match status" value="1"/>
</dbReference>
<dbReference type="GO" id="GO:0016787">
    <property type="term" value="F:hydrolase activity"/>
    <property type="evidence" value="ECO:0007669"/>
    <property type="project" value="UniProtKB-KW"/>
</dbReference>
<evidence type="ECO:0000313" key="2">
    <source>
        <dbReference type="EMBL" id="MFC4606100.1"/>
    </source>
</evidence>
<sequence>MVAVTSHQVSSADGTVIAYERSGDGPPVLIVGGAFNDRQTAGPLAEALAPEFTTIAYDRRGRGASGDTAPYAPEREIEDLAAVLDEIGRPTHLYGVSSGAVLALEAAAAGLPVARLAVFEPPYSDGPRTSDDYLTRLAGLTAAGRRGDAVELFMTEAVGIPAEAVPSIRQSPAWVPMKAIAHTLLYDALVVEGGAMPRARLATISAPTLALASAGSPPWLREAAAAVAEAVPGAGLGIVDGGFHEVTPEILAPVLSEFFGTGH</sequence>
<dbReference type="EMBL" id="JBHSFO010000015">
    <property type="protein sequence ID" value="MFC4606100.1"/>
    <property type="molecule type" value="Genomic_DNA"/>
</dbReference>
<organism evidence="2 3">
    <name type="scientific">Rhodococcus kronopolitis</name>
    <dbReference type="NCBI Taxonomy" id="1460226"/>
    <lineage>
        <taxon>Bacteria</taxon>
        <taxon>Bacillati</taxon>
        <taxon>Actinomycetota</taxon>
        <taxon>Actinomycetes</taxon>
        <taxon>Mycobacteriales</taxon>
        <taxon>Nocardiaceae</taxon>
        <taxon>Rhodococcus</taxon>
    </lineage>
</organism>
<proteinExistence type="predicted"/>
<comment type="caution">
    <text evidence="2">The sequence shown here is derived from an EMBL/GenBank/DDBJ whole genome shotgun (WGS) entry which is preliminary data.</text>
</comment>
<feature type="domain" description="AB hydrolase-1" evidence="1">
    <location>
        <begin position="30"/>
        <end position="241"/>
    </location>
</feature>
<keyword evidence="3" id="KW-1185">Reference proteome</keyword>
<keyword evidence="2" id="KW-0378">Hydrolase</keyword>
<accession>A0ABV9FYT9</accession>
<dbReference type="InterPro" id="IPR000073">
    <property type="entry name" value="AB_hydrolase_1"/>
</dbReference>
<protein>
    <submittedName>
        <fullName evidence="2">Alpha/beta fold hydrolase</fullName>
    </submittedName>
</protein>